<protein>
    <submittedName>
        <fullName evidence="1">Uncharacterized protein</fullName>
    </submittedName>
</protein>
<dbReference type="InParanoid" id="A0A3P7FH11"/>
<accession>A0A3P7FH11</accession>
<dbReference type="Proteomes" id="UP000270924">
    <property type="component" value="Unassembled WGS sequence"/>
</dbReference>
<keyword evidence="2" id="KW-1185">Reference proteome</keyword>
<proteinExistence type="predicted"/>
<dbReference type="AlphaFoldDB" id="A0A3P7FH11"/>
<evidence type="ECO:0000313" key="2">
    <source>
        <dbReference type="Proteomes" id="UP000270924"/>
    </source>
</evidence>
<gene>
    <name evidence="1" type="ORF">WBA_LOCUS3504</name>
</gene>
<evidence type="ECO:0000313" key="1">
    <source>
        <dbReference type="EMBL" id="VDM10118.1"/>
    </source>
</evidence>
<dbReference type="EMBL" id="UYWW01001200">
    <property type="protein sequence ID" value="VDM10118.1"/>
    <property type="molecule type" value="Genomic_DNA"/>
</dbReference>
<reference evidence="1 2" key="1">
    <citation type="submission" date="2018-11" db="EMBL/GenBank/DDBJ databases">
        <authorList>
            <consortium name="Pathogen Informatics"/>
        </authorList>
    </citation>
    <scope>NUCLEOTIDE SEQUENCE [LARGE SCALE GENOMIC DNA]</scope>
</reference>
<name>A0A3P7FH11_WUCBA</name>
<sequence>MLSTSSVHLLRSLGIRCLANSAGDSHTHYPISTVTRKSIDDVLEPLQAPTKIKVSDEVQKSQKGGAGCVGFLHFLKRNYSFNRIVKCAFPHSEIIGKQMFTSWPQYQSLVVSRCLLQTPGYEIM</sequence>
<organism evidence="1 2">
    <name type="scientific">Wuchereria bancrofti</name>
    <dbReference type="NCBI Taxonomy" id="6293"/>
    <lineage>
        <taxon>Eukaryota</taxon>
        <taxon>Metazoa</taxon>
        <taxon>Ecdysozoa</taxon>
        <taxon>Nematoda</taxon>
        <taxon>Chromadorea</taxon>
        <taxon>Rhabditida</taxon>
        <taxon>Spirurina</taxon>
        <taxon>Spiruromorpha</taxon>
        <taxon>Filarioidea</taxon>
        <taxon>Onchocercidae</taxon>
        <taxon>Wuchereria</taxon>
    </lineage>
</organism>